<dbReference type="OrthoDB" id="4371333at2"/>
<sequence length="260" mass="26596">MEWVSRSLGPVAVILPGTGSDAEFVRAAFAGPLAAWGFRLVAVPPRPGPRLVDHHLAALDAAAEEAGRPVVVGGVSLGAHLAAEWAARRPERCAGLLLALPGWFGLATGATDGAGRADGTHGVDGVGTAPAALAALASAEAVDRLGVEAALRAATDGVPDWLAAELTRSWRWHGSGLADSLRAAARHPAPGADDLRRITAPAGVAYCVDDPVHPAEVAERWAAALPHATRQALTLDALGADPESLGRAALLAWLRAASRR</sequence>
<dbReference type="AlphaFoldDB" id="A0A1M5H3J1"/>
<gene>
    <name evidence="1" type="ORF">SAMN05444320_106378</name>
</gene>
<dbReference type="EMBL" id="FQVN01000006">
    <property type="protein sequence ID" value="SHG10312.1"/>
    <property type="molecule type" value="Genomic_DNA"/>
</dbReference>
<name>A0A1M5H3J1_STRHI</name>
<dbReference type="Gene3D" id="3.40.50.1820">
    <property type="entry name" value="alpha/beta hydrolase"/>
    <property type="match status" value="1"/>
</dbReference>
<dbReference type="InterPro" id="IPR029058">
    <property type="entry name" value="AB_hydrolase_fold"/>
</dbReference>
<dbReference type="SUPFAM" id="SSF53474">
    <property type="entry name" value="alpha/beta-Hydrolases"/>
    <property type="match status" value="1"/>
</dbReference>
<dbReference type="Proteomes" id="UP000184501">
    <property type="component" value="Unassembled WGS sequence"/>
</dbReference>
<reference evidence="1 2" key="1">
    <citation type="submission" date="2016-11" db="EMBL/GenBank/DDBJ databases">
        <authorList>
            <person name="Jaros S."/>
            <person name="Januszkiewicz K."/>
            <person name="Wedrychowicz H."/>
        </authorList>
    </citation>
    <scope>NUCLEOTIDE SEQUENCE [LARGE SCALE GENOMIC DNA]</scope>
    <source>
        <strain evidence="1 2">DSM 44523</strain>
    </source>
</reference>
<evidence type="ECO:0000313" key="1">
    <source>
        <dbReference type="EMBL" id="SHG10312.1"/>
    </source>
</evidence>
<dbReference type="STRING" id="2017.SAMN05444320_106378"/>
<evidence type="ECO:0000313" key="2">
    <source>
        <dbReference type="Proteomes" id="UP000184501"/>
    </source>
</evidence>
<proteinExistence type="predicted"/>
<accession>A0A1M5H3J1</accession>
<protein>
    <submittedName>
        <fullName evidence="1">Pimeloyl-ACP methyl ester carboxylesterase</fullName>
    </submittedName>
</protein>
<keyword evidence="2" id="KW-1185">Reference proteome</keyword>
<organism evidence="1 2">
    <name type="scientific">Streptoalloteichus hindustanus</name>
    <dbReference type="NCBI Taxonomy" id="2017"/>
    <lineage>
        <taxon>Bacteria</taxon>
        <taxon>Bacillati</taxon>
        <taxon>Actinomycetota</taxon>
        <taxon>Actinomycetes</taxon>
        <taxon>Pseudonocardiales</taxon>
        <taxon>Pseudonocardiaceae</taxon>
        <taxon>Streptoalloteichus</taxon>
    </lineage>
</organism>